<protein>
    <submittedName>
        <fullName evidence="5">Transcriptional regulator, TetR family</fullName>
    </submittedName>
</protein>
<dbReference type="SUPFAM" id="SSF46689">
    <property type="entry name" value="Homeodomain-like"/>
    <property type="match status" value="1"/>
</dbReference>
<reference evidence="5 6" key="1">
    <citation type="submission" date="2017-04" db="EMBL/GenBank/DDBJ databases">
        <authorList>
            <person name="Afonso C.L."/>
            <person name="Miller P.J."/>
            <person name="Scott M.A."/>
            <person name="Spackman E."/>
            <person name="Goraichik I."/>
            <person name="Dimitrov K.M."/>
            <person name="Suarez D.L."/>
            <person name="Swayne D.E."/>
        </authorList>
    </citation>
    <scope>NUCLEOTIDE SEQUENCE [LARGE SCALE GENOMIC DNA]</scope>
    <source>
        <strain evidence="5 6">DSM 11270</strain>
    </source>
</reference>
<feature type="DNA-binding region" description="H-T-H motif" evidence="2">
    <location>
        <begin position="47"/>
        <end position="66"/>
    </location>
</feature>
<dbReference type="Pfam" id="PF00440">
    <property type="entry name" value="TetR_N"/>
    <property type="match status" value="1"/>
</dbReference>
<sequence length="219" mass="24900">MQNLSDNALSILLQQYLETEKNLTEKQKNILKAAVAVFSEKGFAGASTSEIAQKAGVAEGTIFRHYKTKKALLFSIVSPTIVGLGAPIVLKDFESILEKQYVDFADFLRTIIKDRFEFIKNNQAILKIIANEISFHLELQQMVKEILTTRIMTKIQLAIEYFQEQGEIVLLPYETIARLIFSTIAGYAVTRFLISPNQDWNDEQEIETMIEFLVKGLKT</sequence>
<organism evidence="5 6">
    <name type="scientific">Desulfonispora thiosulfatigenes DSM 11270</name>
    <dbReference type="NCBI Taxonomy" id="656914"/>
    <lineage>
        <taxon>Bacteria</taxon>
        <taxon>Bacillati</taxon>
        <taxon>Bacillota</taxon>
        <taxon>Clostridia</taxon>
        <taxon>Eubacteriales</taxon>
        <taxon>Peptococcaceae</taxon>
        <taxon>Desulfonispora</taxon>
    </lineage>
</organism>
<keyword evidence="3" id="KW-1133">Transmembrane helix</keyword>
<dbReference type="InterPro" id="IPR050624">
    <property type="entry name" value="HTH-type_Tx_Regulator"/>
</dbReference>
<evidence type="ECO:0000256" key="3">
    <source>
        <dbReference type="SAM" id="Phobius"/>
    </source>
</evidence>
<dbReference type="RefSeq" id="WP_084051839.1">
    <property type="nucleotide sequence ID" value="NZ_FWWT01000005.1"/>
</dbReference>
<proteinExistence type="predicted"/>
<evidence type="ECO:0000313" key="5">
    <source>
        <dbReference type="EMBL" id="SMB78980.1"/>
    </source>
</evidence>
<keyword evidence="1 2" id="KW-0238">DNA-binding</keyword>
<dbReference type="PANTHER" id="PTHR43479">
    <property type="entry name" value="ACREF/ENVCD OPERON REPRESSOR-RELATED"/>
    <property type="match status" value="1"/>
</dbReference>
<keyword evidence="6" id="KW-1185">Reference proteome</keyword>
<dbReference type="Gene3D" id="1.10.357.10">
    <property type="entry name" value="Tetracycline Repressor, domain 2"/>
    <property type="match status" value="1"/>
</dbReference>
<dbReference type="PANTHER" id="PTHR43479:SF11">
    <property type="entry name" value="ACREF_ENVCD OPERON REPRESSOR-RELATED"/>
    <property type="match status" value="1"/>
</dbReference>
<keyword evidence="3" id="KW-0812">Transmembrane</keyword>
<dbReference type="GO" id="GO:0003677">
    <property type="term" value="F:DNA binding"/>
    <property type="evidence" value="ECO:0007669"/>
    <property type="project" value="UniProtKB-UniRule"/>
</dbReference>
<dbReference type="EMBL" id="FWWT01000005">
    <property type="protein sequence ID" value="SMB78980.1"/>
    <property type="molecule type" value="Genomic_DNA"/>
</dbReference>
<evidence type="ECO:0000259" key="4">
    <source>
        <dbReference type="PROSITE" id="PS50977"/>
    </source>
</evidence>
<dbReference type="STRING" id="656914.SAMN00017405_0714"/>
<feature type="domain" description="HTH tetR-type" evidence="4">
    <location>
        <begin position="24"/>
        <end position="84"/>
    </location>
</feature>
<feature type="transmembrane region" description="Helical" evidence="3">
    <location>
        <begin position="71"/>
        <end position="90"/>
    </location>
</feature>
<name>A0A1W1UD54_DESTI</name>
<evidence type="ECO:0000256" key="1">
    <source>
        <dbReference type="ARBA" id="ARBA00023125"/>
    </source>
</evidence>
<dbReference type="Proteomes" id="UP000192731">
    <property type="component" value="Unassembled WGS sequence"/>
</dbReference>
<dbReference type="SUPFAM" id="SSF48498">
    <property type="entry name" value="Tetracyclin repressor-like, C-terminal domain"/>
    <property type="match status" value="1"/>
</dbReference>
<dbReference type="PRINTS" id="PR00455">
    <property type="entry name" value="HTHTETR"/>
</dbReference>
<dbReference type="InterPro" id="IPR036271">
    <property type="entry name" value="Tet_transcr_reg_TetR-rel_C_sf"/>
</dbReference>
<evidence type="ECO:0000256" key="2">
    <source>
        <dbReference type="PROSITE-ProRule" id="PRU00335"/>
    </source>
</evidence>
<dbReference type="OrthoDB" id="9780824at2"/>
<dbReference type="PROSITE" id="PS50977">
    <property type="entry name" value="HTH_TETR_2"/>
    <property type="match status" value="1"/>
</dbReference>
<keyword evidence="3" id="KW-0472">Membrane</keyword>
<dbReference type="InterPro" id="IPR001647">
    <property type="entry name" value="HTH_TetR"/>
</dbReference>
<evidence type="ECO:0000313" key="6">
    <source>
        <dbReference type="Proteomes" id="UP000192731"/>
    </source>
</evidence>
<dbReference type="InterPro" id="IPR009057">
    <property type="entry name" value="Homeodomain-like_sf"/>
</dbReference>
<gene>
    <name evidence="5" type="ORF">SAMN00017405_0714</name>
</gene>
<dbReference type="AlphaFoldDB" id="A0A1W1UD54"/>
<accession>A0A1W1UD54</accession>
<dbReference type="Gene3D" id="1.10.10.60">
    <property type="entry name" value="Homeodomain-like"/>
    <property type="match status" value="1"/>
</dbReference>